<reference evidence="8 9" key="1">
    <citation type="submission" date="2023-04" db="EMBL/GenBank/DDBJ databases">
        <title>Fusibacter bizertensis strain WBS, isolated from littoral bottom sediments of the Arctic seas - biochemical and genomic analysis.</title>
        <authorList>
            <person name="Brioukhanov A.L."/>
        </authorList>
    </citation>
    <scope>NUCLEOTIDE SEQUENCE [LARGE SCALE GENOMIC DNA]</scope>
    <source>
        <strain evidence="8 9">WBS</strain>
    </source>
</reference>
<keyword evidence="9" id="KW-1185">Reference proteome</keyword>
<keyword evidence="4 6" id="KW-1133">Transmembrane helix</keyword>
<dbReference type="Proteomes" id="UP001158045">
    <property type="component" value="Unassembled WGS sequence"/>
</dbReference>
<comment type="subcellular location">
    <subcellularLocation>
        <location evidence="1">Cell membrane</location>
        <topology evidence="1">Multi-pass membrane protein</topology>
    </subcellularLocation>
</comment>
<comment type="caution">
    <text evidence="8">The sequence shown here is derived from an EMBL/GenBank/DDBJ whole genome shotgun (WGS) entry which is preliminary data.</text>
</comment>
<evidence type="ECO:0000256" key="5">
    <source>
        <dbReference type="ARBA" id="ARBA00023136"/>
    </source>
</evidence>
<feature type="transmembrane region" description="Helical" evidence="6">
    <location>
        <begin position="25"/>
        <end position="43"/>
    </location>
</feature>
<dbReference type="InterPro" id="IPR025383">
    <property type="entry name" value="MrpA_C/MbhD"/>
</dbReference>
<evidence type="ECO:0000256" key="6">
    <source>
        <dbReference type="SAM" id="Phobius"/>
    </source>
</evidence>
<organism evidence="8 9">
    <name type="scientific">Fusibacter bizertensis</name>
    <dbReference type="NCBI Taxonomy" id="1488331"/>
    <lineage>
        <taxon>Bacteria</taxon>
        <taxon>Bacillati</taxon>
        <taxon>Bacillota</taxon>
        <taxon>Clostridia</taxon>
        <taxon>Eubacteriales</taxon>
        <taxon>Eubacteriales Family XII. Incertae Sedis</taxon>
        <taxon>Fusibacter</taxon>
    </lineage>
</organism>
<sequence length="180" mass="21044">MLEIALLLLIITSIAAIQTRYMRQAVIYLGLFSLAISFVYLLYSAPDVALAEAIIGSTISTILYIVALQKYKIYTIYYKLQSTELDEHATMSLHKQQLIKSLEKFCSKQELETQIIYSTEDIKFIMEQHQYALILEEKENTLVIYAHPENYKFDALKSFLEIEVHPRYHYEFVKVEEDIL</sequence>
<evidence type="ECO:0000256" key="3">
    <source>
        <dbReference type="ARBA" id="ARBA00022692"/>
    </source>
</evidence>
<evidence type="ECO:0000313" key="9">
    <source>
        <dbReference type="Proteomes" id="UP001158045"/>
    </source>
</evidence>
<accession>A0ABT6NBI6</accession>
<protein>
    <submittedName>
        <fullName evidence="8">DUF4040 domain-containing protein</fullName>
    </submittedName>
</protein>
<evidence type="ECO:0000313" key="8">
    <source>
        <dbReference type="EMBL" id="MDH8677756.1"/>
    </source>
</evidence>
<evidence type="ECO:0000256" key="4">
    <source>
        <dbReference type="ARBA" id="ARBA00022989"/>
    </source>
</evidence>
<dbReference type="RefSeq" id="WP_281093577.1">
    <property type="nucleotide sequence ID" value="NZ_JARYZI010000003.1"/>
</dbReference>
<feature type="domain" description="MrpA C-terminal/MbhD" evidence="7">
    <location>
        <begin position="7"/>
        <end position="70"/>
    </location>
</feature>
<proteinExistence type="predicted"/>
<evidence type="ECO:0000259" key="7">
    <source>
        <dbReference type="Pfam" id="PF13244"/>
    </source>
</evidence>
<feature type="transmembrane region" description="Helical" evidence="6">
    <location>
        <begin position="50"/>
        <end position="68"/>
    </location>
</feature>
<keyword evidence="3 6" id="KW-0812">Transmembrane</keyword>
<keyword evidence="2" id="KW-1003">Cell membrane</keyword>
<keyword evidence="5 6" id="KW-0472">Membrane</keyword>
<evidence type="ECO:0000256" key="1">
    <source>
        <dbReference type="ARBA" id="ARBA00004651"/>
    </source>
</evidence>
<evidence type="ECO:0000256" key="2">
    <source>
        <dbReference type="ARBA" id="ARBA00022475"/>
    </source>
</evidence>
<dbReference type="Pfam" id="PF13244">
    <property type="entry name" value="MbhD"/>
    <property type="match status" value="1"/>
</dbReference>
<gene>
    <name evidence="8" type="ORF">QE109_06335</name>
</gene>
<dbReference type="EMBL" id="JARYZI010000003">
    <property type="protein sequence ID" value="MDH8677756.1"/>
    <property type="molecule type" value="Genomic_DNA"/>
</dbReference>
<name>A0ABT6NBI6_9FIRM</name>